<dbReference type="PANTHER" id="PTHR24314:SF15">
    <property type="entry name" value="CHLOROPHYLL(IDE) B REDUCTASE NOL, CHLOROPLASTIC"/>
    <property type="match status" value="1"/>
</dbReference>
<feature type="region of interest" description="Disordered" evidence="1">
    <location>
        <begin position="34"/>
        <end position="65"/>
    </location>
</feature>
<proteinExistence type="predicted"/>
<feature type="compositionally biased region" description="Polar residues" evidence="1">
    <location>
        <begin position="47"/>
        <end position="64"/>
    </location>
</feature>
<dbReference type="Gene3D" id="3.40.50.720">
    <property type="entry name" value="NAD(P)-binding Rossmann-like Domain"/>
    <property type="match status" value="1"/>
</dbReference>
<accession>A0AAW1S0W1</accession>
<dbReference type="InterPro" id="IPR020904">
    <property type="entry name" value="Sc_DH/Rdtase_CS"/>
</dbReference>
<dbReference type="GO" id="GO:0034256">
    <property type="term" value="F:chlorophyll(ide) b reductase activity"/>
    <property type="evidence" value="ECO:0007669"/>
    <property type="project" value="TreeGrafter"/>
</dbReference>
<dbReference type="PANTHER" id="PTHR24314">
    <property type="entry name" value="NON-SPECIFIC LIPID TRANSFER PROTEIN-RELATED"/>
    <property type="match status" value="1"/>
</dbReference>
<comment type="caution">
    <text evidence="2">The sequence shown here is derived from an EMBL/GenBank/DDBJ whole genome shotgun (WGS) entry which is preliminary data.</text>
</comment>
<protein>
    <recommendedName>
        <fullName evidence="4">Chlorophyll b reductase</fullName>
    </recommendedName>
</protein>
<dbReference type="GO" id="GO:0010304">
    <property type="term" value="P:PSII associated light-harvesting complex II catabolic process"/>
    <property type="evidence" value="ECO:0007669"/>
    <property type="project" value="TreeGrafter"/>
</dbReference>
<dbReference type="Proteomes" id="UP001438707">
    <property type="component" value="Unassembled WGS sequence"/>
</dbReference>
<dbReference type="InterPro" id="IPR002347">
    <property type="entry name" value="SDR_fam"/>
</dbReference>
<dbReference type="EMBL" id="JALJOS010000004">
    <property type="protein sequence ID" value="KAK9839985.1"/>
    <property type="molecule type" value="Genomic_DNA"/>
</dbReference>
<gene>
    <name evidence="2" type="ORF">WJX74_001479</name>
</gene>
<dbReference type="CDD" id="cd05233">
    <property type="entry name" value="SDR_c"/>
    <property type="match status" value="1"/>
</dbReference>
<reference evidence="2 3" key="1">
    <citation type="journal article" date="2024" name="Nat. Commun.">
        <title>Phylogenomics reveals the evolutionary origins of lichenization in chlorophyte algae.</title>
        <authorList>
            <person name="Puginier C."/>
            <person name="Libourel C."/>
            <person name="Otte J."/>
            <person name="Skaloud P."/>
            <person name="Haon M."/>
            <person name="Grisel S."/>
            <person name="Petersen M."/>
            <person name="Berrin J.G."/>
            <person name="Delaux P.M."/>
            <person name="Dal Grande F."/>
            <person name="Keller J."/>
        </authorList>
    </citation>
    <scope>NUCLEOTIDE SEQUENCE [LARGE SCALE GENOMIC DNA]</scope>
    <source>
        <strain evidence="2 3">SAG 2145</strain>
    </source>
</reference>
<dbReference type="GO" id="GO:0015996">
    <property type="term" value="P:chlorophyll catabolic process"/>
    <property type="evidence" value="ECO:0007669"/>
    <property type="project" value="TreeGrafter"/>
</dbReference>
<sequence>MLLQTTGPAGCLHFPQHKFTRPTCLATAARSTLGPPHLARRGRGSAAAQTSGRTSRCRTTQAATRTEGKIASNAGKELGPPFNVVITGSTKGVGKALAEEFVRQGDNVIISSRSDDRVASVARELSGLARSQGTGSKVKGVACNICKPSDVANLASQAADSLGSVDLWINNAGSNAYKYATLADSAEADLINIVETNVLGTMLGTREAIRVMRKQGSGGHIFVMDGAGADGNATPRFAAYGATKRSLAQFIKSLQAELKMQQISNVGIHNLSPGMVTTELLMSGADTQVAKFFINCLAEEPATVAQYLVPRIRQVPTTSKGLGGGGKALDIRFLTKPKAYSQILLRLIAQQRKNRWVQE</sequence>
<name>A0AAW1S0W1_9CHLO</name>
<dbReference type="PROSITE" id="PS00061">
    <property type="entry name" value="ADH_SHORT"/>
    <property type="match status" value="1"/>
</dbReference>
<organism evidence="2 3">
    <name type="scientific">Apatococcus lobatus</name>
    <dbReference type="NCBI Taxonomy" id="904363"/>
    <lineage>
        <taxon>Eukaryota</taxon>
        <taxon>Viridiplantae</taxon>
        <taxon>Chlorophyta</taxon>
        <taxon>core chlorophytes</taxon>
        <taxon>Trebouxiophyceae</taxon>
        <taxon>Chlorellales</taxon>
        <taxon>Chlorellaceae</taxon>
        <taxon>Apatococcus</taxon>
    </lineage>
</organism>
<dbReference type="Pfam" id="PF00106">
    <property type="entry name" value="adh_short"/>
    <property type="match status" value="1"/>
</dbReference>
<evidence type="ECO:0008006" key="4">
    <source>
        <dbReference type="Google" id="ProtNLM"/>
    </source>
</evidence>
<keyword evidence="3" id="KW-1185">Reference proteome</keyword>
<dbReference type="InterPro" id="IPR052625">
    <property type="entry name" value="Chl_b_Red"/>
</dbReference>
<evidence type="ECO:0000313" key="3">
    <source>
        <dbReference type="Proteomes" id="UP001438707"/>
    </source>
</evidence>
<dbReference type="SUPFAM" id="SSF51735">
    <property type="entry name" value="NAD(P)-binding Rossmann-fold domains"/>
    <property type="match status" value="1"/>
</dbReference>
<dbReference type="InterPro" id="IPR036291">
    <property type="entry name" value="NAD(P)-bd_dom_sf"/>
</dbReference>
<evidence type="ECO:0000256" key="1">
    <source>
        <dbReference type="SAM" id="MobiDB-lite"/>
    </source>
</evidence>
<dbReference type="PRINTS" id="PR00081">
    <property type="entry name" value="GDHRDH"/>
</dbReference>
<evidence type="ECO:0000313" key="2">
    <source>
        <dbReference type="EMBL" id="KAK9839985.1"/>
    </source>
</evidence>
<dbReference type="AlphaFoldDB" id="A0AAW1S0W1"/>